<dbReference type="AlphaFoldDB" id="A0A392UAD8"/>
<dbReference type="InterPro" id="IPR036397">
    <property type="entry name" value="RNaseH_sf"/>
</dbReference>
<dbReference type="Gene3D" id="3.30.420.10">
    <property type="entry name" value="Ribonuclease H-like superfamily/Ribonuclease H"/>
    <property type="match status" value="1"/>
</dbReference>
<keyword evidence="2" id="KW-0808">Transferase</keyword>
<evidence type="ECO:0000313" key="3">
    <source>
        <dbReference type="Proteomes" id="UP000265520"/>
    </source>
</evidence>
<dbReference type="EMBL" id="LXQA010754179">
    <property type="protein sequence ID" value="MCI69346.1"/>
    <property type="molecule type" value="Genomic_DNA"/>
</dbReference>
<dbReference type="PANTHER" id="PTHR48475:SF1">
    <property type="entry name" value="RNASE H TYPE-1 DOMAIN-CONTAINING PROTEIN"/>
    <property type="match status" value="1"/>
</dbReference>
<keyword evidence="2" id="KW-0695">RNA-directed DNA polymerase</keyword>
<dbReference type="GO" id="GO:0003964">
    <property type="term" value="F:RNA-directed DNA polymerase activity"/>
    <property type="evidence" value="ECO:0007669"/>
    <property type="project" value="UniProtKB-KW"/>
</dbReference>
<dbReference type="GO" id="GO:0003676">
    <property type="term" value="F:nucleic acid binding"/>
    <property type="evidence" value="ECO:0007669"/>
    <property type="project" value="InterPro"/>
</dbReference>
<dbReference type="GO" id="GO:0004523">
    <property type="term" value="F:RNA-DNA hybrid ribonuclease activity"/>
    <property type="evidence" value="ECO:0007669"/>
    <property type="project" value="InterPro"/>
</dbReference>
<dbReference type="PANTHER" id="PTHR48475">
    <property type="entry name" value="RIBONUCLEASE H"/>
    <property type="match status" value="1"/>
</dbReference>
<name>A0A392UAD8_9FABA</name>
<keyword evidence="2" id="KW-0548">Nucleotidyltransferase</keyword>
<feature type="domain" description="RNase H type-1" evidence="1">
    <location>
        <begin position="1"/>
        <end position="79"/>
    </location>
</feature>
<dbReference type="Proteomes" id="UP000265520">
    <property type="component" value="Unassembled WGS sequence"/>
</dbReference>
<sequence length="79" mass="8599">PGARWKLVFDGASNALGHGIGAVLISPRDTYTPLTTRVLFDCTNNIAEYEACIMGLQAAIELRIKILEVYGDSALVIYQ</sequence>
<evidence type="ECO:0000313" key="2">
    <source>
        <dbReference type="EMBL" id="MCI69346.1"/>
    </source>
</evidence>
<organism evidence="2 3">
    <name type="scientific">Trifolium medium</name>
    <dbReference type="NCBI Taxonomy" id="97028"/>
    <lineage>
        <taxon>Eukaryota</taxon>
        <taxon>Viridiplantae</taxon>
        <taxon>Streptophyta</taxon>
        <taxon>Embryophyta</taxon>
        <taxon>Tracheophyta</taxon>
        <taxon>Spermatophyta</taxon>
        <taxon>Magnoliopsida</taxon>
        <taxon>eudicotyledons</taxon>
        <taxon>Gunneridae</taxon>
        <taxon>Pentapetalae</taxon>
        <taxon>rosids</taxon>
        <taxon>fabids</taxon>
        <taxon>Fabales</taxon>
        <taxon>Fabaceae</taxon>
        <taxon>Papilionoideae</taxon>
        <taxon>50 kb inversion clade</taxon>
        <taxon>NPAAA clade</taxon>
        <taxon>Hologalegina</taxon>
        <taxon>IRL clade</taxon>
        <taxon>Trifolieae</taxon>
        <taxon>Trifolium</taxon>
    </lineage>
</organism>
<dbReference type="Pfam" id="PF13456">
    <property type="entry name" value="RVT_3"/>
    <property type="match status" value="1"/>
</dbReference>
<proteinExistence type="predicted"/>
<dbReference type="InterPro" id="IPR002156">
    <property type="entry name" value="RNaseH_domain"/>
</dbReference>
<dbReference type="PROSITE" id="PS50879">
    <property type="entry name" value="RNASE_H_1"/>
    <property type="match status" value="1"/>
</dbReference>
<comment type="caution">
    <text evidence="2">The sequence shown here is derived from an EMBL/GenBank/DDBJ whole genome shotgun (WGS) entry which is preliminary data.</text>
</comment>
<keyword evidence="3" id="KW-1185">Reference proteome</keyword>
<feature type="non-terminal residue" evidence="2">
    <location>
        <position position="79"/>
    </location>
</feature>
<dbReference type="InterPro" id="IPR012337">
    <property type="entry name" value="RNaseH-like_sf"/>
</dbReference>
<feature type="non-terminal residue" evidence="2">
    <location>
        <position position="1"/>
    </location>
</feature>
<evidence type="ECO:0000259" key="1">
    <source>
        <dbReference type="PROSITE" id="PS50879"/>
    </source>
</evidence>
<protein>
    <submittedName>
        <fullName evidence="2">RNA-directed DNA polymerase (Reverse transcriptase)</fullName>
    </submittedName>
</protein>
<dbReference type="SUPFAM" id="SSF53098">
    <property type="entry name" value="Ribonuclease H-like"/>
    <property type="match status" value="1"/>
</dbReference>
<accession>A0A392UAD8</accession>
<reference evidence="2 3" key="1">
    <citation type="journal article" date="2018" name="Front. Plant Sci.">
        <title>Red Clover (Trifolium pratense) and Zigzag Clover (T. medium) - A Picture of Genomic Similarities and Differences.</title>
        <authorList>
            <person name="Dluhosova J."/>
            <person name="Istvanek J."/>
            <person name="Nedelnik J."/>
            <person name="Repkova J."/>
        </authorList>
    </citation>
    <scope>NUCLEOTIDE SEQUENCE [LARGE SCALE GENOMIC DNA]</scope>
    <source>
        <strain evidence="3">cv. 10/8</strain>
        <tissue evidence="2">Leaf</tissue>
    </source>
</reference>